<feature type="transmembrane region" description="Helical" evidence="5">
    <location>
        <begin position="165"/>
        <end position="184"/>
    </location>
</feature>
<feature type="transmembrane region" description="Helical" evidence="5">
    <location>
        <begin position="239"/>
        <end position="258"/>
    </location>
</feature>
<dbReference type="PANTHER" id="PTHR42723">
    <property type="entry name" value="CHLOROPHYLL SYNTHASE"/>
    <property type="match status" value="1"/>
</dbReference>
<keyword evidence="3 5" id="KW-1133">Transmembrane helix</keyword>
<sequence length="293" mass="32427">MGTLKQRRPGDRALGFFLLCHPGPVLIHTVAVTVFAVLAAWPHLVWTTLLLVIGAHFAMQCSIAVLNDYCDRKLDMESKRQEKPIVRGLVSPREALFFGWAWIILMFLLLLPINWLALLISVLYLIIGQSYNLGLKSTPWSGIVFALMIPLIPVYAFVGVGHSSPILFCLFPVAALLGIVLNLANSLPDIAEDAANNARTLAVVLGEQKTLLVCPLLILVAAVLVGLFTLMNIVSVRPLIVWPTLALVCVLIIILAIWPRLWQNSQNDKHYFWLTVFTCLILASGWLSSVFLV</sequence>
<comment type="caution">
    <text evidence="6">The sequence shown here is derived from an EMBL/GenBank/DDBJ whole genome shotgun (WGS) entry which is preliminary data.</text>
</comment>
<evidence type="ECO:0000313" key="6">
    <source>
        <dbReference type="EMBL" id="GHO89929.1"/>
    </source>
</evidence>
<dbReference type="PANTHER" id="PTHR42723:SF1">
    <property type="entry name" value="CHLOROPHYLL SYNTHASE, CHLOROPLASTIC"/>
    <property type="match status" value="1"/>
</dbReference>
<keyword evidence="2 5" id="KW-0812">Transmembrane</keyword>
<name>A0ABQ3VW70_9CHLR</name>
<dbReference type="EMBL" id="BNJJ01000056">
    <property type="protein sequence ID" value="GHO89929.1"/>
    <property type="molecule type" value="Genomic_DNA"/>
</dbReference>
<dbReference type="RefSeq" id="WP_201367491.1">
    <property type="nucleotide sequence ID" value="NZ_BNJJ01000056.1"/>
</dbReference>
<evidence type="ECO:0000256" key="3">
    <source>
        <dbReference type="ARBA" id="ARBA00022989"/>
    </source>
</evidence>
<evidence type="ECO:0000256" key="1">
    <source>
        <dbReference type="ARBA" id="ARBA00004141"/>
    </source>
</evidence>
<keyword evidence="4 5" id="KW-0472">Membrane</keyword>
<organism evidence="6 7">
    <name type="scientific">Dictyobacter formicarum</name>
    <dbReference type="NCBI Taxonomy" id="2778368"/>
    <lineage>
        <taxon>Bacteria</taxon>
        <taxon>Bacillati</taxon>
        <taxon>Chloroflexota</taxon>
        <taxon>Ktedonobacteria</taxon>
        <taxon>Ktedonobacterales</taxon>
        <taxon>Dictyobacteraceae</taxon>
        <taxon>Dictyobacter</taxon>
    </lineage>
</organism>
<dbReference type="InterPro" id="IPR044878">
    <property type="entry name" value="UbiA_sf"/>
</dbReference>
<proteinExistence type="predicted"/>
<dbReference type="Pfam" id="PF01040">
    <property type="entry name" value="UbiA"/>
    <property type="match status" value="1"/>
</dbReference>
<feature type="transmembrane region" description="Helical" evidence="5">
    <location>
        <begin position="12"/>
        <end position="38"/>
    </location>
</feature>
<dbReference type="InterPro" id="IPR050475">
    <property type="entry name" value="Prenyltransferase_related"/>
</dbReference>
<dbReference type="Gene3D" id="1.10.357.140">
    <property type="entry name" value="UbiA prenyltransferase"/>
    <property type="match status" value="1"/>
</dbReference>
<feature type="transmembrane region" description="Helical" evidence="5">
    <location>
        <begin position="139"/>
        <end position="158"/>
    </location>
</feature>
<feature type="transmembrane region" description="Helical" evidence="5">
    <location>
        <begin position="44"/>
        <end position="66"/>
    </location>
</feature>
<feature type="transmembrane region" description="Helical" evidence="5">
    <location>
        <begin position="270"/>
        <end position="292"/>
    </location>
</feature>
<protein>
    <recommendedName>
        <fullName evidence="8">1,4-dihydroxy-2-naphthoate octaprenyltransferase</fullName>
    </recommendedName>
</protein>
<accession>A0ABQ3VW70</accession>
<gene>
    <name evidence="6" type="ORF">KSZ_79350</name>
</gene>
<feature type="transmembrane region" description="Helical" evidence="5">
    <location>
        <begin position="210"/>
        <end position="230"/>
    </location>
</feature>
<dbReference type="CDD" id="cd13956">
    <property type="entry name" value="PT_UbiA"/>
    <property type="match status" value="1"/>
</dbReference>
<evidence type="ECO:0000256" key="4">
    <source>
        <dbReference type="ARBA" id="ARBA00023136"/>
    </source>
</evidence>
<dbReference type="InterPro" id="IPR000537">
    <property type="entry name" value="UbiA_prenyltransferase"/>
</dbReference>
<evidence type="ECO:0008006" key="8">
    <source>
        <dbReference type="Google" id="ProtNLM"/>
    </source>
</evidence>
<reference evidence="6 7" key="1">
    <citation type="journal article" date="2021" name="Int. J. Syst. Evol. Microbiol.">
        <title>Reticulibacter mediterranei gen. nov., sp. nov., within the new family Reticulibacteraceae fam. nov., and Ktedonospora formicarum gen. nov., sp. nov., Ktedonobacter robiniae sp. nov., Dictyobacter formicarum sp. nov. and Dictyobacter arantiisoli sp. nov., belonging to the class Ktedonobacteria.</title>
        <authorList>
            <person name="Yabe S."/>
            <person name="Zheng Y."/>
            <person name="Wang C.M."/>
            <person name="Sakai Y."/>
            <person name="Abe K."/>
            <person name="Yokota A."/>
            <person name="Donadio S."/>
            <person name="Cavaletti L."/>
            <person name="Monciardini P."/>
        </authorList>
    </citation>
    <scope>NUCLEOTIDE SEQUENCE [LARGE SCALE GENOMIC DNA]</scope>
    <source>
        <strain evidence="6 7">SOSP1-9</strain>
    </source>
</reference>
<evidence type="ECO:0000313" key="7">
    <source>
        <dbReference type="Proteomes" id="UP000635565"/>
    </source>
</evidence>
<evidence type="ECO:0000256" key="5">
    <source>
        <dbReference type="SAM" id="Phobius"/>
    </source>
</evidence>
<evidence type="ECO:0000256" key="2">
    <source>
        <dbReference type="ARBA" id="ARBA00022692"/>
    </source>
</evidence>
<dbReference type="Proteomes" id="UP000635565">
    <property type="component" value="Unassembled WGS sequence"/>
</dbReference>
<keyword evidence="7" id="KW-1185">Reference proteome</keyword>
<feature type="transmembrane region" description="Helical" evidence="5">
    <location>
        <begin position="97"/>
        <end position="127"/>
    </location>
</feature>
<comment type="subcellular location">
    <subcellularLocation>
        <location evidence="1">Membrane</location>
        <topology evidence="1">Multi-pass membrane protein</topology>
    </subcellularLocation>
</comment>